<accession>A0A9P3G4N5</accession>
<evidence type="ECO:0000256" key="4">
    <source>
        <dbReference type="ARBA" id="ARBA00022777"/>
    </source>
</evidence>
<dbReference type="PANTHER" id="PTHR24349">
    <property type="entry name" value="SERINE/THREONINE-PROTEIN KINASE"/>
    <property type="match status" value="1"/>
</dbReference>
<dbReference type="InterPro" id="IPR000719">
    <property type="entry name" value="Prot_kinase_dom"/>
</dbReference>
<organism evidence="10 11">
    <name type="scientific">Phanerochaete sordida</name>
    <dbReference type="NCBI Taxonomy" id="48140"/>
    <lineage>
        <taxon>Eukaryota</taxon>
        <taxon>Fungi</taxon>
        <taxon>Dikarya</taxon>
        <taxon>Basidiomycota</taxon>
        <taxon>Agaricomycotina</taxon>
        <taxon>Agaricomycetes</taxon>
        <taxon>Polyporales</taxon>
        <taxon>Phanerochaetaceae</taxon>
        <taxon>Phanerochaete</taxon>
    </lineage>
</organism>
<keyword evidence="11" id="KW-1185">Reference proteome</keyword>
<protein>
    <submittedName>
        <fullName evidence="10">Pkinase-domain-containing protein</fullName>
    </submittedName>
</protein>
<keyword evidence="4" id="KW-0418">Kinase</keyword>
<evidence type="ECO:0000256" key="2">
    <source>
        <dbReference type="ARBA" id="ARBA00022679"/>
    </source>
</evidence>
<evidence type="ECO:0000259" key="9">
    <source>
        <dbReference type="PROSITE" id="PS50011"/>
    </source>
</evidence>
<reference evidence="10 11" key="1">
    <citation type="submission" date="2021-08" db="EMBL/GenBank/DDBJ databases">
        <title>Draft Genome Sequence of Phanerochaete sordida strain YK-624.</title>
        <authorList>
            <person name="Mori T."/>
            <person name="Dohra H."/>
            <person name="Suzuki T."/>
            <person name="Kawagishi H."/>
            <person name="Hirai H."/>
        </authorList>
    </citation>
    <scope>NUCLEOTIDE SEQUENCE [LARGE SCALE GENOMIC DNA]</scope>
    <source>
        <strain evidence="10 11">YK-624</strain>
    </source>
</reference>
<dbReference type="Proteomes" id="UP000703269">
    <property type="component" value="Unassembled WGS sequence"/>
</dbReference>
<dbReference type="Gene3D" id="1.10.510.10">
    <property type="entry name" value="Transferase(Phosphotransferase) domain 1"/>
    <property type="match status" value="1"/>
</dbReference>
<comment type="similarity">
    <text evidence="7">Belongs to the protein kinase superfamily.</text>
</comment>
<keyword evidence="5 6" id="KW-0067">ATP-binding</keyword>
<dbReference type="PROSITE" id="PS50011">
    <property type="entry name" value="PROTEIN_KINASE_DOM"/>
    <property type="match status" value="1"/>
</dbReference>
<comment type="caution">
    <text evidence="10">The sequence shown here is derived from an EMBL/GenBank/DDBJ whole genome shotgun (WGS) entry which is preliminary data.</text>
</comment>
<feature type="region of interest" description="Disordered" evidence="8">
    <location>
        <begin position="387"/>
        <end position="408"/>
    </location>
</feature>
<dbReference type="OrthoDB" id="541276at2759"/>
<evidence type="ECO:0000256" key="8">
    <source>
        <dbReference type="SAM" id="MobiDB-lite"/>
    </source>
</evidence>
<evidence type="ECO:0000256" key="3">
    <source>
        <dbReference type="ARBA" id="ARBA00022741"/>
    </source>
</evidence>
<evidence type="ECO:0000313" key="11">
    <source>
        <dbReference type="Proteomes" id="UP000703269"/>
    </source>
</evidence>
<dbReference type="GO" id="GO:0005524">
    <property type="term" value="F:ATP binding"/>
    <property type="evidence" value="ECO:0007669"/>
    <property type="project" value="UniProtKB-UniRule"/>
</dbReference>
<evidence type="ECO:0000256" key="7">
    <source>
        <dbReference type="RuleBase" id="RU000304"/>
    </source>
</evidence>
<dbReference type="EMBL" id="BPQB01000006">
    <property type="protein sequence ID" value="GJE87510.1"/>
    <property type="molecule type" value="Genomic_DNA"/>
</dbReference>
<dbReference type="AlphaFoldDB" id="A0A9P3G4N5"/>
<dbReference type="Pfam" id="PF00069">
    <property type="entry name" value="Pkinase"/>
    <property type="match status" value="1"/>
</dbReference>
<dbReference type="GO" id="GO:0004674">
    <property type="term" value="F:protein serine/threonine kinase activity"/>
    <property type="evidence" value="ECO:0007669"/>
    <property type="project" value="UniProtKB-KW"/>
</dbReference>
<evidence type="ECO:0000256" key="6">
    <source>
        <dbReference type="PROSITE-ProRule" id="PRU10141"/>
    </source>
</evidence>
<dbReference type="SUPFAM" id="SSF56112">
    <property type="entry name" value="Protein kinase-like (PK-like)"/>
    <property type="match status" value="1"/>
</dbReference>
<evidence type="ECO:0000256" key="5">
    <source>
        <dbReference type="ARBA" id="ARBA00022840"/>
    </source>
</evidence>
<evidence type="ECO:0000256" key="1">
    <source>
        <dbReference type="ARBA" id="ARBA00022527"/>
    </source>
</evidence>
<keyword evidence="3 6" id="KW-0547">Nucleotide-binding</keyword>
<dbReference type="InterPro" id="IPR011009">
    <property type="entry name" value="Kinase-like_dom_sf"/>
</dbReference>
<dbReference type="PROSITE" id="PS00107">
    <property type="entry name" value="PROTEIN_KINASE_ATP"/>
    <property type="match status" value="1"/>
</dbReference>
<keyword evidence="1 7" id="KW-0723">Serine/threonine-protein kinase</keyword>
<feature type="domain" description="Protein kinase" evidence="9">
    <location>
        <begin position="23"/>
        <end position="294"/>
    </location>
</feature>
<name>A0A9P3G4N5_9APHY</name>
<dbReference type="PROSITE" id="PS00108">
    <property type="entry name" value="PROTEIN_KINASE_ST"/>
    <property type="match status" value="1"/>
</dbReference>
<dbReference type="InterPro" id="IPR050205">
    <property type="entry name" value="CDPK_Ser/Thr_kinases"/>
</dbReference>
<dbReference type="InterPro" id="IPR017441">
    <property type="entry name" value="Protein_kinase_ATP_BS"/>
</dbReference>
<sequence length="460" mass="50288">MVSFSSILPNQLGYTLATPELKLRFIHRIGKGSYGQVYLAWDMSTPESAPRFYAVKCTLKYEPGTEYAALQQKEVALHGALSSHPSITTLHYIVEEQYYHYMVMEYHDGGDLYSAIVDRQTFHHNDDAVKASFVQLIDAVQACHDLGISHRDLKPENVMCMKEDGRVSLSDFGLATQSGLSDSYGCGSAHYMSPECIGSVETTAPYSPRRSDIWSLGIILINMLTQRNPWQLAHAGRDEGFAAYLRRRGAFLRSILALSDEAAALLACILDPAPATRITLPQLRARVLAVRTFFPPDGLPGCVHAADALLGAPREESLVDEEAPWADEEDEDIAEIMEVPREAVDAQLAQFDMGAARSSSAAAFVSVPLDSSVAHSQASTFVNQSASVSSLDTDETAPPATPVSPASEIPHVVPYLTLDAGETHMHEEDVVTPMAEDGPQGRMSKGMRRFVGAMRRVVWA</sequence>
<feature type="binding site" evidence="6">
    <location>
        <position position="56"/>
    </location>
    <ligand>
        <name>ATP</name>
        <dbReference type="ChEBI" id="CHEBI:30616"/>
    </ligand>
</feature>
<dbReference type="SMART" id="SM00220">
    <property type="entry name" value="S_TKc"/>
    <property type="match status" value="1"/>
</dbReference>
<gene>
    <name evidence="10" type="ORF">PsYK624_035930</name>
</gene>
<proteinExistence type="inferred from homology"/>
<evidence type="ECO:0000313" key="10">
    <source>
        <dbReference type="EMBL" id="GJE87510.1"/>
    </source>
</evidence>
<dbReference type="InterPro" id="IPR008271">
    <property type="entry name" value="Ser/Thr_kinase_AS"/>
</dbReference>
<keyword evidence="2" id="KW-0808">Transferase</keyword>